<reference evidence="9" key="1">
    <citation type="submission" date="2021-04" db="EMBL/GenBank/DDBJ databases">
        <title>Isolation of p-tert-butylphenol degrading bacteria Sphingobium phenoxybenzoativorans Tas13 from active sludge.</title>
        <authorList>
            <person name="Li Y."/>
        </authorList>
    </citation>
    <scope>NUCLEOTIDE SEQUENCE</scope>
    <source>
        <strain evidence="9">Tas13</strain>
    </source>
</reference>
<dbReference type="RefSeq" id="WP_212609173.1">
    <property type="nucleotide sequence ID" value="NZ_CP073910.1"/>
</dbReference>
<dbReference type="NCBIfam" id="TIGR04178">
    <property type="entry name" value="exo_archaeo"/>
    <property type="match status" value="1"/>
</dbReference>
<feature type="transmembrane region" description="Helical" evidence="8">
    <location>
        <begin position="77"/>
        <end position="94"/>
    </location>
</feature>
<dbReference type="Pfam" id="PF09721">
    <property type="entry name" value="Exosortase_EpsH"/>
    <property type="match status" value="1"/>
</dbReference>
<dbReference type="Proteomes" id="UP000681425">
    <property type="component" value="Chromosome"/>
</dbReference>
<dbReference type="AlphaFoldDB" id="A0A975Q1B8"/>
<keyword evidence="5 9" id="KW-0378">Hydrolase</keyword>
<evidence type="ECO:0000256" key="1">
    <source>
        <dbReference type="ARBA" id="ARBA00004651"/>
    </source>
</evidence>
<organism evidence="9 10">
    <name type="scientific">Sphingobium phenoxybenzoativorans</name>
    <dbReference type="NCBI Taxonomy" id="1592790"/>
    <lineage>
        <taxon>Bacteria</taxon>
        <taxon>Pseudomonadati</taxon>
        <taxon>Pseudomonadota</taxon>
        <taxon>Alphaproteobacteria</taxon>
        <taxon>Sphingomonadales</taxon>
        <taxon>Sphingomonadaceae</taxon>
        <taxon>Sphingobium</taxon>
    </lineage>
</organism>
<evidence type="ECO:0000256" key="6">
    <source>
        <dbReference type="ARBA" id="ARBA00022989"/>
    </source>
</evidence>
<dbReference type="NCBIfam" id="TIGR02602">
    <property type="entry name" value="8TM_EpsH"/>
    <property type="match status" value="1"/>
</dbReference>
<dbReference type="InterPro" id="IPR026392">
    <property type="entry name" value="Exo/Archaeosortase_dom"/>
</dbReference>
<proteinExistence type="predicted"/>
<keyword evidence="7 8" id="KW-0472">Membrane</keyword>
<gene>
    <name evidence="9" type="primary">xrt</name>
    <name evidence="9" type="ORF">KFK14_22300</name>
</gene>
<dbReference type="GO" id="GO:0008233">
    <property type="term" value="F:peptidase activity"/>
    <property type="evidence" value="ECO:0007669"/>
    <property type="project" value="UniProtKB-KW"/>
</dbReference>
<evidence type="ECO:0000256" key="2">
    <source>
        <dbReference type="ARBA" id="ARBA00022475"/>
    </source>
</evidence>
<evidence type="ECO:0000256" key="5">
    <source>
        <dbReference type="ARBA" id="ARBA00022801"/>
    </source>
</evidence>
<keyword evidence="6 8" id="KW-1133">Transmembrane helix</keyword>
<name>A0A975Q1B8_9SPHN</name>
<feature type="transmembrane region" description="Helical" evidence="8">
    <location>
        <begin position="49"/>
        <end position="65"/>
    </location>
</feature>
<evidence type="ECO:0000313" key="9">
    <source>
        <dbReference type="EMBL" id="QUT05649.1"/>
    </source>
</evidence>
<keyword evidence="10" id="KW-1185">Reference proteome</keyword>
<comment type="subcellular location">
    <subcellularLocation>
        <location evidence="1">Cell membrane</location>
        <topology evidence="1">Multi-pass membrane protein</topology>
    </subcellularLocation>
</comment>
<feature type="transmembrane region" description="Helical" evidence="8">
    <location>
        <begin position="21"/>
        <end position="43"/>
    </location>
</feature>
<protein>
    <submittedName>
        <fullName evidence="9">Exosortase</fullName>
        <ecNumber evidence="9">3.4.22.-</ecNumber>
    </submittedName>
</protein>
<accession>A0A975Q1B8</accession>
<dbReference type="EMBL" id="CP073910">
    <property type="protein sequence ID" value="QUT05649.1"/>
    <property type="molecule type" value="Genomic_DNA"/>
</dbReference>
<feature type="transmembrane region" description="Helical" evidence="8">
    <location>
        <begin position="100"/>
        <end position="120"/>
    </location>
</feature>
<dbReference type="GO" id="GO:0006508">
    <property type="term" value="P:proteolysis"/>
    <property type="evidence" value="ECO:0007669"/>
    <property type="project" value="UniProtKB-KW"/>
</dbReference>
<evidence type="ECO:0000256" key="4">
    <source>
        <dbReference type="ARBA" id="ARBA00022692"/>
    </source>
</evidence>
<evidence type="ECO:0000313" key="10">
    <source>
        <dbReference type="Proteomes" id="UP000681425"/>
    </source>
</evidence>
<sequence length="290" mass="31805">MGSRNLFGKQYEGGIISVVRNYWFLIAAVCLFTLPAIYSMAYGTWLRDQSIQTPFILASAFWLIARDAKGLTRSNPRVTTFLMILTPSLVAYVFSMVTGLIWLTWLATYTALIAVVYGYVGASPLQRLWFPLSYLIFVIPPPDVVTSPLTQSLKLWIASATLTSLSLSGFEVAGSGTMLYIDQYEVQLADACAGLNSLFSLLAIGSFYIYAAHRADWRYCALLALLIIPIAIGANMVRVAILLLLTHYFGDGVAQGPAHEIAGLTMFVAAFIAMIGVDALLTPFRRALRS</sequence>
<keyword evidence="3" id="KW-0645">Protease</keyword>
<dbReference type="InterPro" id="IPR013426">
    <property type="entry name" value="EpsH-like"/>
</dbReference>
<dbReference type="InterPro" id="IPR019127">
    <property type="entry name" value="Exosortase"/>
</dbReference>
<evidence type="ECO:0000256" key="7">
    <source>
        <dbReference type="ARBA" id="ARBA00023136"/>
    </source>
</evidence>
<dbReference type="KEGG" id="spph:KFK14_22300"/>
<feature type="transmembrane region" description="Helical" evidence="8">
    <location>
        <begin position="261"/>
        <end position="281"/>
    </location>
</feature>
<keyword evidence="2" id="KW-1003">Cell membrane</keyword>
<dbReference type="GO" id="GO:0005886">
    <property type="term" value="C:plasma membrane"/>
    <property type="evidence" value="ECO:0007669"/>
    <property type="project" value="UniProtKB-SubCell"/>
</dbReference>
<evidence type="ECO:0000256" key="8">
    <source>
        <dbReference type="SAM" id="Phobius"/>
    </source>
</evidence>
<evidence type="ECO:0000256" key="3">
    <source>
        <dbReference type="ARBA" id="ARBA00022670"/>
    </source>
</evidence>
<feature type="transmembrane region" description="Helical" evidence="8">
    <location>
        <begin position="223"/>
        <end position="249"/>
    </location>
</feature>
<feature type="transmembrane region" description="Helical" evidence="8">
    <location>
        <begin position="193"/>
        <end position="211"/>
    </location>
</feature>
<keyword evidence="4 8" id="KW-0812">Transmembrane</keyword>
<dbReference type="EC" id="3.4.22.-" evidence="9"/>